<dbReference type="Ensembl" id="ENSCPBT00000031970.1">
    <property type="protein sequence ID" value="ENSCPBP00000027160.1"/>
    <property type="gene ID" value="ENSCPBG00000019244.1"/>
</dbReference>
<name>A0A8C3I405_CHRPI</name>
<keyword evidence="1" id="KW-1133">Transmembrane helix</keyword>
<keyword evidence="5" id="KW-1185">Reference proteome</keyword>
<dbReference type="SUPFAM" id="SSF49562">
    <property type="entry name" value="C2 domain (Calcium/lipid-binding domain, CaLB)"/>
    <property type="match status" value="1"/>
</dbReference>
<proteinExistence type="predicted"/>
<keyword evidence="1" id="KW-0472">Membrane</keyword>
<reference evidence="4" key="2">
    <citation type="submission" date="2025-09" db="UniProtKB">
        <authorList>
            <consortium name="Ensembl"/>
        </authorList>
    </citation>
    <scope>IDENTIFICATION</scope>
</reference>
<reference evidence="4" key="1">
    <citation type="submission" date="2025-08" db="UniProtKB">
        <authorList>
            <consortium name="Ensembl"/>
        </authorList>
    </citation>
    <scope>IDENTIFICATION</scope>
</reference>
<dbReference type="GeneTree" id="ENSGT01120000272488"/>
<protein>
    <recommendedName>
        <fullName evidence="3">C2 domain-containing protein</fullName>
    </recommendedName>
</protein>
<evidence type="ECO:0000313" key="5">
    <source>
        <dbReference type="Proteomes" id="UP000694380"/>
    </source>
</evidence>
<feature type="domain" description="C2" evidence="3">
    <location>
        <begin position="243"/>
        <end position="313"/>
    </location>
</feature>
<accession>A0A8C3I405</accession>
<dbReference type="Pfam" id="PF00168">
    <property type="entry name" value="C2"/>
    <property type="match status" value="1"/>
</dbReference>
<feature type="transmembrane region" description="Helical" evidence="1">
    <location>
        <begin position="60"/>
        <end position="80"/>
    </location>
</feature>
<keyword evidence="2" id="KW-0732">Signal</keyword>
<dbReference type="PROSITE" id="PS50004">
    <property type="entry name" value="C2"/>
    <property type="match status" value="1"/>
</dbReference>
<dbReference type="Proteomes" id="UP000694380">
    <property type="component" value="Unplaced"/>
</dbReference>
<dbReference type="InterPro" id="IPR000008">
    <property type="entry name" value="C2_dom"/>
</dbReference>
<dbReference type="Gene3D" id="2.60.40.150">
    <property type="entry name" value="C2 domain"/>
    <property type="match status" value="1"/>
</dbReference>
<organism evidence="4 5">
    <name type="scientific">Chrysemys picta bellii</name>
    <name type="common">Western painted turtle</name>
    <name type="synonym">Emys bellii</name>
    <dbReference type="NCBI Taxonomy" id="8478"/>
    <lineage>
        <taxon>Eukaryota</taxon>
        <taxon>Metazoa</taxon>
        <taxon>Chordata</taxon>
        <taxon>Craniata</taxon>
        <taxon>Vertebrata</taxon>
        <taxon>Euteleostomi</taxon>
        <taxon>Archelosauria</taxon>
        <taxon>Testudinata</taxon>
        <taxon>Testudines</taxon>
        <taxon>Cryptodira</taxon>
        <taxon>Durocryptodira</taxon>
        <taxon>Testudinoidea</taxon>
        <taxon>Emydidae</taxon>
        <taxon>Chrysemys</taxon>
    </lineage>
</organism>
<dbReference type="PANTHER" id="PTHR45598">
    <property type="entry name" value="PROTEIN CBG11839-RELATED"/>
    <property type="match status" value="1"/>
</dbReference>
<feature type="transmembrane region" description="Helical" evidence="1">
    <location>
        <begin position="92"/>
        <end position="114"/>
    </location>
</feature>
<dbReference type="PANTHER" id="PTHR45598:SF1">
    <property type="entry name" value="4FE-4S FERREDOXIN-TYPE DOMAIN-CONTAINING PROTEIN"/>
    <property type="match status" value="1"/>
</dbReference>
<evidence type="ECO:0000313" key="4">
    <source>
        <dbReference type="Ensembl" id="ENSCPBP00000027160.1"/>
    </source>
</evidence>
<dbReference type="InterPro" id="IPR035892">
    <property type="entry name" value="C2_domain_sf"/>
</dbReference>
<dbReference type="AlphaFoldDB" id="A0A8C3I405"/>
<keyword evidence="1" id="KW-0812">Transmembrane</keyword>
<evidence type="ECO:0000256" key="2">
    <source>
        <dbReference type="SAM" id="SignalP"/>
    </source>
</evidence>
<evidence type="ECO:0000259" key="3">
    <source>
        <dbReference type="PROSITE" id="PS50004"/>
    </source>
</evidence>
<evidence type="ECO:0000256" key="1">
    <source>
        <dbReference type="SAM" id="Phobius"/>
    </source>
</evidence>
<feature type="chain" id="PRO_5034055382" description="C2 domain-containing protein" evidence="2">
    <location>
        <begin position="19"/>
        <end position="313"/>
    </location>
</feature>
<sequence>MSVSVCLCVYQCVCQCLCISVNIYVCLCLSVCISVCMYHQCQCVSASVSLCVSECVCMCISVYVCVSLSVCVCVCMCLSVRQCLCVCIGFSLCIRVSVCQCLSVCMCVSVSVYVCVCVCVSVSVCASVSLCVYRFLSVYQSVCVCVARALFVQAGAAPHSKRPGQWAARALCAIQTGRAVGSWALCRPRAARVKWLRRLLPSAPSSPTTGRLGPAAMEPGDVRRVSLCAGQADPLDSSFYLTTFGQLKLSIDMQGRLLVLHIMEAKGLMGKEYRTCNSYVKMSVVPDTDRKCRQKTKTVPDSKNPIFHEHFLL</sequence>
<feature type="signal peptide" evidence="2">
    <location>
        <begin position="1"/>
        <end position="18"/>
    </location>
</feature>